<feature type="domain" description="VTT" evidence="3">
    <location>
        <begin position="169"/>
        <end position="287"/>
    </location>
</feature>
<accession>A0A7R9U9H4</accession>
<proteinExistence type="predicted"/>
<organism evidence="4">
    <name type="scientific">Pinguiococcus pyrenoidosus</name>
    <dbReference type="NCBI Taxonomy" id="172671"/>
    <lineage>
        <taxon>Eukaryota</taxon>
        <taxon>Sar</taxon>
        <taxon>Stramenopiles</taxon>
        <taxon>Ochrophyta</taxon>
        <taxon>Pinguiophyceae</taxon>
        <taxon>Pinguiochrysidales</taxon>
        <taxon>Pinguiochrysidaceae</taxon>
        <taxon>Pinguiococcus</taxon>
    </lineage>
</organism>
<feature type="transmembrane region" description="Helical" evidence="1">
    <location>
        <begin position="305"/>
        <end position="324"/>
    </location>
</feature>
<keyword evidence="1" id="KW-1133">Transmembrane helix</keyword>
<feature type="transmembrane region" description="Helical" evidence="1">
    <location>
        <begin position="95"/>
        <end position="119"/>
    </location>
</feature>
<dbReference type="InterPro" id="IPR053240">
    <property type="entry name" value="VTT_domain"/>
</dbReference>
<sequence length="344" mass="36421">MRLRGPVAVLTLCTALVSVAAYVPSASGRRVQPAFAPRSSALGARARFKHEATSTKDDADPIKSEIKAVKAQEERQNALSQAPEVEEAAELPRGLIAAAGVTFVTVVGGLGFAILGAIASAKGVSVGEYLQNFDVRETLEATVKVIEDAGPMGYVYFALVYTLAELVALPAVPLTASSGYLFGTFRGTSVVLLSATVAASISFLLSRTFLRQYVKGFAASNPKWSAVDKAVGREGFRLVLLLRLSPLLPFALSNYLYGLSAVDFWGYFWGTFFGFMPGTVAYVYSGQVGREVSTAVANSSMSTGTPWYIYVAALGGLGVFINVVSKIAKDAVAQIEAEENGDQP</sequence>
<feature type="transmembrane region" description="Helical" evidence="1">
    <location>
        <begin position="264"/>
        <end position="284"/>
    </location>
</feature>
<evidence type="ECO:0000256" key="2">
    <source>
        <dbReference type="SAM" id="SignalP"/>
    </source>
</evidence>
<name>A0A7R9U9H4_9STRA</name>
<evidence type="ECO:0000313" key="4">
    <source>
        <dbReference type="EMBL" id="CAD8258623.1"/>
    </source>
</evidence>
<dbReference type="AlphaFoldDB" id="A0A7R9U9H4"/>
<dbReference type="InterPro" id="IPR032816">
    <property type="entry name" value="VTT_dom"/>
</dbReference>
<dbReference type="PANTHER" id="PTHR46826:SF1">
    <property type="entry name" value="TVP38_TMEM64 FAMILY MEMBRANE PROTEIN YDJX"/>
    <property type="match status" value="1"/>
</dbReference>
<evidence type="ECO:0000259" key="3">
    <source>
        <dbReference type="Pfam" id="PF09335"/>
    </source>
</evidence>
<keyword evidence="2" id="KW-0732">Signal</keyword>
<dbReference type="PANTHER" id="PTHR46826">
    <property type="match status" value="1"/>
</dbReference>
<keyword evidence="1" id="KW-0472">Membrane</keyword>
<feature type="chain" id="PRO_5030767885" description="VTT domain-containing protein" evidence="2">
    <location>
        <begin position="22"/>
        <end position="344"/>
    </location>
</feature>
<evidence type="ECO:0000256" key="1">
    <source>
        <dbReference type="SAM" id="Phobius"/>
    </source>
</evidence>
<gene>
    <name evidence="4" type="ORF">PPYR1160_LOCUS8124</name>
</gene>
<dbReference type="Pfam" id="PF09335">
    <property type="entry name" value="VTT_dom"/>
    <property type="match status" value="1"/>
</dbReference>
<keyword evidence="1" id="KW-0812">Transmembrane</keyword>
<feature type="signal peptide" evidence="2">
    <location>
        <begin position="1"/>
        <end position="21"/>
    </location>
</feature>
<feature type="transmembrane region" description="Helical" evidence="1">
    <location>
        <begin position="184"/>
        <end position="205"/>
    </location>
</feature>
<dbReference type="EMBL" id="HBEA01010604">
    <property type="protein sequence ID" value="CAD8258623.1"/>
    <property type="molecule type" value="Transcribed_RNA"/>
</dbReference>
<reference evidence="4" key="1">
    <citation type="submission" date="2021-01" db="EMBL/GenBank/DDBJ databases">
        <authorList>
            <person name="Corre E."/>
            <person name="Pelletier E."/>
            <person name="Niang G."/>
            <person name="Scheremetjew M."/>
            <person name="Finn R."/>
            <person name="Kale V."/>
            <person name="Holt S."/>
            <person name="Cochrane G."/>
            <person name="Meng A."/>
            <person name="Brown T."/>
            <person name="Cohen L."/>
        </authorList>
    </citation>
    <scope>NUCLEOTIDE SEQUENCE</scope>
    <source>
        <strain evidence="4">CCMP2078</strain>
    </source>
</reference>
<protein>
    <recommendedName>
        <fullName evidence="3">VTT domain-containing protein</fullName>
    </recommendedName>
</protein>
<feature type="transmembrane region" description="Helical" evidence="1">
    <location>
        <begin position="154"/>
        <end position="172"/>
    </location>
</feature>